<protein>
    <submittedName>
        <fullName evidence="2">Uncharacterized protein</fullName>
    </submittedName>
</protein>
<dbReference type="EMBL" id="CACRYJ010000048">
    <property type="protein sequence ID" value="VZO38604.1"/>
    <property type="molecule type" value="Genomic_DNA"/>
</dbReference>
<sequence>MHPLTIYEVQHLEQAQLRSEVEQRRKLRQQLFDRITRSNQITARGGRRIGRPSSLSGSNEPADRDYVRAS</sequence>
<proteinExistence type="predicted"/>
<dbReference type="RefSeq" id="WP_156742039.1">
    <property type="nucleotide sequence ID" value="NZ_CACRYJ010000048.1"/>
</dbReference>
<comment type="caution">
    <text evidence="2">The sequence shown here is derived from an EMBL/GenBank/DDBJ whole genome shotgun (WGS) entry which is preliminary data.</text>
</comment>
<evidence type="ECO:0000313" key="3">
    <source>
        <dbReference type="Proteomes" id="UP000419743"/>
    </source>
</evidence>
<organism evidence="2 3">
    <name type="scientific">Occultella aeris</name>
    <dbReference type="NCBI Taxonomy" id="2761496"/>
    <lineage>
        <taxon>Bacteria</taxon>
        <taxon>Bacillati</taxon>
        <taxon>Actinomycetota</taxon>
        <taxon>Actinomycetes</taxon>
        <taxon>Micrococcales</taxon>
        <taxon>Ruaniaceae</taxon>
        <taxon>Occultella</taxon>
    </lineage>
</organism>
<accession>A0A7M4DMJ2</accession>
<dbReference type="AlphaFoldDB" id="A0A7M4DMJ2"/>
<dbReference type="Proteomes" id="UP000419743">
    <property type="component" value="Unassembled WGS sequence"/>
</dbReference>
<feature type="compositionally biased region" description="Basic and acidic residues" evidence="1">
    <location>
        <begin position="61"/>
        <end position="70"/>
    </location>
</feature>
<evidence type="ECO:0000256" key="1">
    <source>
        <dbReference type="SAM" id="MobiDB-lite"/>
    </source>
</evidence>
<reference evidence="2 3" key="1">
    <citation type="submission" date="2019-11" db="EMBL/GenBank/DDBJ databases">
        <authorList>
            <person name="Criscuolo A."/>
        </authorList>
    </citation>
    <scope>NUCLEOTIDE SEQUENCE [LARGE SCALE GENOMIC DNA]</scope>
    <source>
        <strain evidence="2">CIP111667</strain>
    </source>
</reference>
<evidence type="ECO:0000313" key="2">
    <source>
        <dbReference type="EMBL" id="VZO38604.1"/>
    </source>
</evidence>
<name>A0A7M4DMJ2_9MICO</name>
<feature type="region of interest" description="Disordered" evidence="1">
    <location>
        <begin position="38"/>
        <end position="70"/>
    </location>
</feature>
<gene>
    <name evidence="2" type="ORF">HALOF300_03364</name>
</gene>
<keyword evidence="3" id="KW-1185">Reference proteome</keyword>